<evidence type="ECO:0000256" key="14">
    <source>
        <dbReference type="ARBA" id="ARBA00049550"/>
    </source>
</evidence>
<evidence type="ECO:0000256" key="2">
    <source>
        <dbReference type="ARBA" id="ARBA00006484"/>
    </source>
</evidence>
<dbReference type="EMBL" id="GDRN01092028">
    <property type="protein sequence ID" value="JAI60173.1"/>
    <property type="molecule type" value="Transcribed_RNA"/>
</dbReference>
<comment type="pathway">
    <text evidence="5">Amino-acid metabolism.</text>
</comment>
<dbReference type="InterPro" id="IPR051122">
    <property type="entry name" value="SDR_DHRS6-like"/>
</dbReference>
<dbReference type="EC" id="1.1.1.30" evidence="7"/>
<dbReference type="SUPFAM" id="SSF51735">
    <property type="entry name" value="NAD(P)-binding Rossmann-fold domains"/>
    <property type="match status" value="1"/>
</dbReference>
<dbReference type="GO" id="GO:0003858">
    <property type="term" value="F:3-hydroxybutyrate dehydrogenase activity"/>
    <property type="evidence" value="ECO:0007669"/>
    <property type="project" value="UniProtKB-EC"/>
</dbReference>
<dbReference type="PRINTS" id="PR01397">
    <property type="entry name" value="DHBDHDRGNASE"/>
</dbReference>
<evidence type="ECO:0000313" key="15">
    <source>
        <dbReference type="EMBL" id="JAI60173.1"/>
    </source>
</evidence>
<comment type="catalytic activity">
    <reaction evidence="14">
        <text>(R)-3-hydroxybutanoate + NAD(+) = acetoacetate + NADH + H(+)</text>
        <dbReference type="Rhea" id="RHEA:20521"/>
        <dbReference type="ChEBI" id="CHEBI:10983"/>
        <dbReference type="ChEBI" id="CHEBI:13705"/>
        <dbReference type="ChEBI" id="CHEBI:15378"/>
        <dbReference type="ChEBI" id="CHEBI:57540"/>
        <dbReference type="ChEBI" id="CHEBI:57945"/>
        <dbReference type="EC" id="1.1.1.30"/>
    </reaction>
</comment>
<protein>
    <recommendedName>
        <fullName evidence="8">Dehydrogenase/reductase SDR family member 6</fullName>
        <ecNumber evidence="6">1.1.1.104</ecNumber>
        <ecNumber evidence="7">1.1.1.30</ecNumber>
    </recommendedName>
    <alternativeName>
        <fullName evidence="12">(R)-beta-hydroxybutyrate dehydrogenase</fullName>
    </alternativeName>
    <alternativeName>
        <fullName evidence="10">3-hydroxybutyrate dehydrogenase type 2</fullName>
    </alternativeName>
    <alternativeName>
        <fullName evidence="13">4-oxo-L-proline reductase</fullName>
    </alternativeName>
    <alternativeName>
        <fullName evidence="11">Oxidoreductase UCPA</fullName>
    </alternativeName>
    <alternativeName>
        <fullName evidence="9">Short chain dehydrogenase/reductase family 15C member 1</fullName>
    </alternativeName>
</protein>
<name>A0A0P4WFW1_SCYOL</name>
<evidence type="ECO:0000256" key="1">
    <source>
        <dbReference type="ARBA" id="ARBA00004924"/>
    </source>
</evidence>
<dbReference type="EC" id="1.1.1.104" evidence="6"/>
<reference evidence="15" key="1">
    <citation type="submission" date="2015-09" db="EMBL/GenBank/DDBJ databases">
        <title>Scylla olivacea transcriptome.</title>
        <authorList>
            <person name="Ikhwanuddin M."/>
        </authorList>
    </citation>
    <scope>NUCLEOTIDE SEQUENCE</scope>
</reference>
<dbReference type="GO" id="GO:0016617">
    <property type="term" value="F:4-oxoproline reductase activity"/>
    <property type="evidence" value="ECO:0007669"/>
    <property type="project" value="UniProtKB-EC"/>
</dbReference>
<dbReference type="Gene3D" id="3.40.50.720">
    <property type="entry name" value="NAD(P)-binding Rossmann-like Domain"/>
    <property type="match status" value="1"/>
</dbReference>
<evidence type="ECO:0000256" key="4">
    <source>
        <dbReference type="ARBA" id="ARBA00023027"/>
    </source>
</evidence>
<evidence type="ECO:0000256" key="9">
    <source>
        <dbReference type="ARBA" id="ARBA00041727"/>
    </source>
</evidence>
<evidence type="ECO:0000256" key="12">
    <source>
        <dbReference type="ARBA" id="ARBA00043083"/>
    </source>
</evidence>
<evidence type="ECO:0000256" key="5">
    <source>
        <dbReference type="ARBA" id="ARBA00034698"/>
    </source>
</evidence>
<evidence type="ECO:0000256" key="13">
    <source>
        <dbReference type="ARBA" id="ARBA00043199"/>
    </source>
</evidence>
<evidence type="ECO:0000256" key="3">
    <source>
        <dbReference type="ARBA" id="ARBA00023002"/>
    </source>
</evidence>
<evidence type="ECO:0000256" key="7">
    <source>
        <dbReference type="ARBA" id="ARBA00038959"/>
    </source>
</evidence>
<dbReference type="PANTHER" id="PTHR43477">
    <property type="entry name" value="DIHYDROANTICAPSIN 7-DEHYDROGENASE"/>
    <property type="match status" value="1"/>
</dbReference>
<evidence type="ECO:0000256" key="10">
    <source>
        <dbReference type="ARBA" id="ARBA00042309"/>
    </source>
</evidence>
<dbReference type="GO" id="GO:0008667">
    <property type="term" value="F:2,3-dihydro-2,3-dihydroxybenzoate dehydrogenase activity"/>
    <property type="evidence" value="ECO:0007669"/>
    <property type="project" value="InterPro"/>
</dbReference>
<evidence type="ECO:0000256" key="6">
    <source>
        <dbReference type="ARBA" id="ARBA00038956"/>
    </source>
</evidence>
<dbReference type="PANTHER" id="PTHR43477:SF4">
    <property type="entry name" value="DEHYDROGENASE_REDUCTASE SDR FAMILY MEMBER 6"/>
    <property type="match status" value="1"/>
</dbReference>
<dbReference type="Pfam" id="PF00106">
    <property type="entry name" value="adh_short"/>
    <property type="match status" value="1"/>
</dbReference>
<organism evidence="15">
    <name type="scientific">Scylla olivacea</name>
    <name type="common">Orange mud crab</name>
    <name type="synonym">Cancer olivacea</name>
    <dbReference type="NCBI Taxonomy" id="85551"/>
    <lineage>
        <taxon>Eukaryota</taxon>
        <taxon>Metazoa</taxon>
        <taxon>Ecdysozoa</taxon>
        <taxon>Arthropoda</taxon>
        <taxon>Crustacea</taxon>
        <taxon>Multicrustacea</taxon>
        <taxon>Malacostraca</taxon>
        <taxon>Eumalacostraca</taxon>
        <taxon>Eucarida</taxon>
        <taxon>Decapoda</taxon>
        <taxon>Pleocyemata</taxon>
        <taxon>Brachyura</taxon>
        <taxon>Eubrachyura</taxon>
        <taxon>Portunoidea</taxon>
        <taxon>Portunidae</taxon>
        <taxon>Portuninae</taxon>
        <taxon>Scylla</taxon>
    </lineage>
</organism>
<dbReference type="InterPro" id="IPR002347">
    <property type="entry name" value="SDR_fam"/>
</dbReference>
<keyword evidence="3" id="KW-0560">Oxidoreductase</keyword>
<comment type="pathway">
    <text evidence="1">Siderophore biosynthesis.</text>
</comment>
<evidence type="ECO:0000256" key="8">
    <source>
        <dbReference type="ARBA" id="ARBA00039194"/>
    </source>
</evidence>
<dbReference type="GO" id="GO:0019290">
    <property type="term" value="P:siderophore biosynthetic process"/>
    <property type="evidence" value="ECO:0007669"/>
    <property type="project" value="InterPro"/>
</dbReference>
<dbReference type="InterPro" id="IPR003560">
    <property type="entry name" value="DHB_DH"/>
</dbReference>
<accession>A0A0P4WFW1</accession>
<proteinExistence type="inferred from homology"/>
<sequence>MNVSTKCVVFVAGIGRATVEAFLREGAALVVAVDINVEKLNELPSERVVRRVLDVRDGEGIKALARDYPDIDVLFNCVGIVHQSPLLETADQEWDNSFDVNVKSMFLFCREFLPKVGLQLFQYSFYHNFYYNHHQYHCFQNLPESVFRVGMWDWH</sequence>
<dbReference type="InterPro" id="IPR036291">
    <property type="entry name" value="NAD(P)-bd_dom_sf"/>
</dbReference>
<comment type="similarity">
    <text evidence="2">Belongs to the short-chain dehydrogenases/reductases (SDR) family.</text>
</comment>
<keyword evidence="4" id="KW-0520">NAD</keyword>
<evidence type="ECO:0000256" key="11">
    <source>
        <dbReference type="ARBA" id="ARBA00042565"/>
    </source>
</evidence>
<dbReference type="AlphaFoldDB" id="A0A0P4WFW1"/>